<name>A0A974P494_9CAUL</name>
<proteinExistence type="predicted"/>
<dbReference type="AlphaFoldDB" id="A0A974P494"/>
<organism evidence="1">
    <name type="scientific">Phenylobacterium glaciei</name>
    <dbReference type="NCBI Taxonomy" id="2803784"/>
    <lineage>
        <taxon>Bacteria</taxon>
        <taxon>Pseudomonadati</taxon>
        <taxon>Pseudomonadota</taxon>
        <taxon>Alphaproteobacteria</taxon>
        <taxon>Caulobacterales</taxon>
        <taxon>Caulobacteraceae</taxon>
        <taxon>Phenylobacterium</taxon>
    </lineage>
</organism>
<evidence type="ECO:0000313" key="1">
    <source>
        <dbReference type="EMBL" id="QQZ50951.1"/>
    </source>
</evidence>
<sequence>MTAAVAISEAVAGARDGAGVTASGGKLSGKALFVPGGLGADLLIVADTGGACIWLRAAPRA</sequence>
<accession>A0A974P494</accession>
<protein>
    <submittedName>
        <fullName evidence="1">Uncharacterized protein</fullName>
    </submittedName>
</protein>
<reference evidence="1" key="1">
    <citation type="submission" date="2021-01" db="EMBL/GenBank/DDBJ databases">
        <title>Genome sequence of Phenylobacterium sp. 20VBR1 isolated from a valley glaceir, Ny-Alesund, Svalbard.</title>
        <authorList>
            <person name="Thomas F.A."/>
            <person name="Krishnan K.P."/>
            <person name="Sinha R.K."/>
        </authorList>
    </citation>
    <scope>NUCLEOTIDE SEQUENCE</scope>
    <source>
        <strain evidence="1">20VBR1</strain>
    </source>
</reference>
<gene>
    <name evidence="1" type="ORF">JKL49_06900</name>
</gene>
<dbReference type="EMBL" id="CP068570">
    <property type="protein sequence ID" value="QQZ50951.1"/>
    <property type="molecule type" value="Genomic_DNA"/>
</dbReference>